<dbReference type="EMBL" id="KZ825353">
    <property type="protein sequence ID" value="RAH44496.1"/>
    <property type="molecule type" value="Genomic_DNA"/>
</dbReference>
<dbReference type="Proteomes" id="UP000249057">
    <property type="component" value="Unassembled WGS sequence"/>
</dbReference>
<reference evidence="1" key="1">
    <citation type="submission" date="2018-02" db="EMBL/GenBank/DDBJ databases">
        <title>The genomes of Aspergillus section Nigri reveals drivers in fungal speciation.</title>
        <authorList>
            <consortium name="DOE Joint Genome Institute"/>
            <person name="Vesth T.C."/>
            <person name="Nybo J."/>
            <person name="Theobald S."/>
            <person name="Brandl J."/>
            <person name="Frisvad J.C."/>
            <person name="Nielsen K.F."/>
            <person name="Lyhne E.K."/>
            <person name="Kogle M.E."/>
            <person name="Kuo A."/>
            <person name="Riley R."/>
            <person name="Clum A."/>
            <person name="Nolan M."/>
            <person name="Lipzen A."/>
            <person name="Salamov A."/>
            <person name="Henrissat B."/>
            <person name="Wiebenga A."/>
            <person name="De vries R.P."/>
            <person name="Grigoriev I.V."/>
            <person name="Mortensen U.H."/>
            <person name="Andersen M.R."/>
            <person name="Baker S.E."/>
        </authorList>
    </citation>
    <scope>NUCLEOTIDE SEQUENCE</scope>
    <source>
        <strain evidence="1">CBS 621.78</strain>
    </source>
</reference>
<protein>
    <submittedName>
        <fullName evidence="1">Uncharacterized protein</fullName>
    </submittedName>
</protein>
<name>A0ACD1G5I4_9EURO</name>
<organism evidence="1 2">
    <name type="scientific">Aspergillus brunneoviolaceus CBS 621.78</name>
    <dbReference type="NCBI Taxonomy" id="1450534"/>
    <lineage>
        <taxon>Eukaryota</taxon>
        <taxon>Fungi</taxon>
        <taxon>Dikarya</taxon>
        <taxon>Ascomycota</taxon>
        <taxon>Pezizomycotina</taxon>
        <taxon>Eurotiomycetes</taxon>
        <taxon>Eurotiomycetidae</taxon>
        <taxon>Eurotiales</taxon>
        <taxon>Aspergillaceae</taxon>
        <taxon>Aspergillus</taxon>
        <taxon>Aspergillus subgen. Circumdati</taxon>
    </lineage>
</organism>
<evidence type="ECO:0000313" key="2">
    <source>
        <dbReference type="Proteomes" id="UP000249057"/>
    </source>
</evidence>
<sequence>MLTNRVPLSPSSNTGLNQLTIPNDSSSRDWKTPVVTWNQLFWAWGKRILQDTRGYTTLWPEQRRNATRHLSSLLILLGLTLFRASCSYSYSVPVSDPNLLHPDTTDPSATSPMKRQDWSRRHSGIQVPRTPLSPIGTR</sequence>
<keyword evidence="2" id="KW-1185">Reference proteome</keyword>
<gene>
    <name evidence="1" type="ORF">BO95DRAFT_444128</name>
</gene>
<evidence type="ECO:0000313" key="1">
    <source>
        <dbReference type="EMBL" id="RAH44496.1"/>
    </source>
</evidence>
<accession>A0ACD1G5I4</accession>
<proteinExistence type="predicted"/>